<evidence type="ECO:0000313" key="3">
    <source>
        <dbReference type="Proteomes" id="UP000077013"/>
    </source>
</evidence>
<evidence type="ECO:0000313" key="2">
    <source>
        <dbReference type="EMBL" id="OAB78180.1"/>
    </source>
</evidence>
<accession>A0A167H3K6</accession>
<keyword evidence="1" id="KW-0812">Transmembrane</keyword>
<organism evidence="2 3">
    <name type="scientific">Cochleicola gelatinilyticus</name>
    <dbReference type="NCBI Taxonomy" id="1763537"/>
    <lineage>
        <taxon>Bacteria</taxon>
        <taxon>Pseudomonadati</taxon>
        <taxon>Bacteroidota</taxon>
        <taxon>Flavobacteriia</taxon>
        <taxon>Flavobacteriales</taxon>
        <taxon>Flavobacteriaceae</taxon>
        <taxon>Cochleicola</taxon>
    </lineage>
</organism>
<gene>
    <name evidence="2" type="ORF">ULVI_11920</name>
</gene>
<feature type="transmembrane region" description="Helical" evidence="1">
    <location>
        <begin position="73"/>
        <end position="92"/>
    </location>
</feature>
<dbReference type="OrthoDB" id="1098521at2"/>
<dbReference type="AlphaFoldDB" id="A0A167H3K6"/>
<sequence>MELAKIEALLDSYFEGTTTLDQEAMLRSYFEKEPIAPHLEHYKPLFNGLQDAQKENLTRKIVFPKATTSIRKWWYGIAAGLVIAIGIAGFQFSKSGLSTEEKEALAAFEKSKKALLLLSENFNEGAEDLAMLQQFTKTKNQILK</sequence>
<keyword evidence="1" id="KW-0472">Membrane</keyword>
<dbReference type="EMBL" id="LRXL01000045">
    <property type="protein sequence ID" value="OAB78180.1"/>
    <property type="molecule type" value="Genomic_DNA"/>
</dbReference>
<protein>
    <submittedName>
        <fullName evidence="2">Uncharacterized protein</fullName>
    </submittedName>
</protein>
<keyword evidence="1" id="KW-1133">Transmembrane helix</keyword>
<reference evidence="2 3" key="1">
    <citation type="submission" date="2016-02" db="EMBL/GenBank/DDBJ databases">
        <title>Ulvibacter sp. LPB0005, isolated from Thais luteostoma.</title>
        <authorList>
            <person name="Shin S.-K."/>
            <person name="Yi H."/>
        </authorList>
    </citation>
    <scope>NUCLEOTIDE SEQUENCE [LARGE SCALE GENOMIC DNA]</scope>
    <source>
        <strain evidence="2 3">LPB0005</strain>
    </source>
</reference>
<comment type="caution">
    <text evidence="2">The sequence shown here is derived from an EMBL/GenBank/DDBJ whole genome shotgun (WGS) entry which is preliminary data.</text>
</comment>
<dbReference type="RefSeq" id="WP_068593008.1">
    <property type="nucleotide sequence ID" value="NZ_LRXL01000045.1"/>
</dbReference>
<keyword evidence="3" id="KW-1185">Reference proteome</keyword>
<name>A0A167H3K6_9FLAO</name>
<evidence type="ECO:0000256" key="1">
    <source>
        <dbReference type="SAM" id="Phobius"/>
    </source>
</evidence>
<proteinExistence type="predicted"/>
<dbReference type="Proteomes" id="UP000077013">
    <property type="component" value="Unassembled WGS sequence"/>
</dbReference>
<dbReference type="STRING" id="1763537.ULVI_11920"/>